<proteinExistence type="predicted"/>
<gene>
    <name evidence="1" type="ORF">O181_028114</name>
</gene>
<evidence type="ECO:0000313" key="1">
    <source>
        <dbReference type="EMBL" id="MBW0488399.1"/>
    </source>
</evidence>
<sequence length="125" mass="14271">MIKVEGKEIHLLIAKGAVHTILGRPFLADNNVKLEFSHKPGEILDYPEEYDRRLCLPICNPQAMGWKISPPTGVKLCASSEIGKWSIDQVESYKRKEAEETENQASKGMRKNIPWKQQNTLLSYF</sequence>
<dbReference type="AlphaFoldDB" id="A0A9Q3CN91"/>
<comment type="caution">
    <text evidence="1">The sequence shown here is derived from an EMBL/GenBank/DDBJ whole genome shotgun (WGS) entry which is preliminary data.</text>
</comment>
<reference evidence="1" key="1">
    <citation type="submission" date="2021-03" db="EMBL/GenBank/DDBJ databases">
        <title>Draft genome sequence of rust myrtle Austropuccinia psidii MF-1, a brazilian biotype.</title>
        <authorList>
            <person name="Quecine M.C."/>
            <person name="Pachon D.M.R."/>
            <person name="Bonatelli M.L."/>
            <person name="Correr F.H."/>
            <person name="Franceschini L.M."/>
            <person name="Leite T.F."/>
            <person name="Margarido G.R.A."/>
            <person name="Almeida C.A."/>
            <person name="Ferrarezi J.A."/>
            <person name="Labate C.A."/>
        </authorList>
    </citation>
    <scope>NUCLEOTIDE SEQUENCE</scope>
    <source>
        <strain evidence="1">MF-1</strain>
    </source>
</reference>
<keyword evidence="2" id="KW-1185">Reference proteome</keyword>
<protein>
    <submittedName>
        <fullName evidence="1">Uncharacterized protein</fullName>
    </submittedName>
</protein>
<name>A0A9Q3CN91_9BASI</name>
<evidence type="ECO:0000313" key="2">
    <source>
        <dbReference type="Proteomes" id="UP000765509"/>
    </source>
</evidence>
<organism evidence="1 2">
    <name type="scientific">Austropuccinia psidii MF-1</name>
    <dbReference type="NCBI Taxonomy" id="1389203"/>
    <lineage>
        <taxon>Eukaryota</taxon>
        <taxon>Fungi</taxon>
        <taxon>Dikarya</taxon>
        <taxon>Basidiomycota</taxon>
        <taxon>Pucciniomycotina</taxon>
        <taxon>Pucciniomycetes</taxon>
        <taxon>Pucciniales</taxon>
        <taxon>Sphaerophragmiaceae</taxon>
        <taxon>Austropuccinia</taxon>
    </lineage>
</organism>
<dbReference type="Proteomes" id="UP000765509">
    <property type="component" value="Unassembled WGS sequence"/>
</dbReference>
<accession>A0A9Q3CN91</accession>
<dbReference type="EMBL" id="AVOT02009584">
    <property type="protein sequence ID" value="MBW0488399.1"/>
    <property type="molecule type" value="Genomic_DNA"/>
</dbReference>